<feature type="domain" description="SGNH hydrolase-type esterase" evidence="2">
    <location>
        <begin position="28"/>
        <end position="100"/>
    </location>
</feature>
<evidence type="ECO:0000313" key="4">
    <source>
        <dbReference type="Proteomes" id="UP000708208"/>
    </source>
</evidence>
<comment type="caution">
    <text evidence="3">The sequence shown here is derived from an EMBL/GenBank/DDBJ whole genome shotgun (WGS) entry which is preliminary data.</text>
</comment>
<gene>
    <name evidence="3" type="ORF">AFUS01_LOCUS42073</name>
</gene>
<feature type="signal peptide" evidence="1">
    <location>
        <begin position="1"/>
        <end position="16"/>
    </location>
</feature>
<keyword evidence="1" id="KW-0732">Signal</keyword>
<dbReference type="Pfam" id="PF13472">
    <property type="entry name" value="Lipase_GDSL_2"/>
    <property type="match status" value="1"/>
</dbReference>
<keyword evidence="4" id="KW-1185">Reference proteome</keyword>
<dbReference type="AlphaFoldDB" id="A0A8J2LG50"/>
<dbReference type="OrthoDB" id="505607at2759"/>
<protein>
    <recommendedName>
        <fullName evidence="2">SGNH hydrolase-type esterase domain-containing protein</fullName>
    </recommendedName>
</protein>
<name>A0A8J2LG50_9HEXA</name>
<evidence type="ECO:0000313" key="3">
    <source>
        <dbReference type="EMBL" id="CAG7832389.1"/>
    </source>
</evidence>
<dbReference type="InterPro" id="IPR013830">
    <property type="entry name" value="SGNH_hydro"/>
</dbReference>
<dbReference type="Proteomes" id="UP000708208">
    <property type="component" value="Unassembled WGS sequence"/>
</dbReference>
<organism evidence="3 4">
    <name type="scientific">Allacma fusca</name>
    <dbReference type="NCBI Taxonomy" id="39272"/>
    <lineage>
        <taxon>Eukaryota</taxon>
        <taxon>Metazoa</taxon>
        <taxon>Ecdysozoa</taxon>
        <taxon>Arthropoda</taxon>
        <taxon>Hexapoda</taxon>
        <taxon>Collembola</taxon>
        <taxon>Symphypleona</taxon>
        <taxon>Sminthuridae</taxon>
        <taxon>Allacma</taxon>
    </lineage>
</organism>
<sequence length="107" mass="12043">MFKLFSLLCLIVAVHPVAIPNYYGEVVFIGDSITDWWRHDGRSVWDQYYEHLGAVNIGVAGDITQQTIDRIIGGSIDSFDARVVVLLIGTNDLARGHPIRYLAPRWS</sequence>
<evidence type="ECO:0000256" key="1">
    <source>
        <dbReference type="SAM" id="SignalP"/>
    </source>
</evidence>
<proteinExistence type="predicted"/>
<dbReference type="EMBL" id="CAJVCH010564797">
    <property type="protein sequence ID" value="CAG7832389.1"/>
    <property type="molecule type" value="Genomic_DNA"/>
</dbReference>
<reference evidence="3" key="1">
    <citation type="submission" date="2021-06" db="EMBL/GenBank/DDBJ databases">
        <authorList>
            <person name="Hodson N. C."/>
            <person name="Mongue J. A."/>
            <person name="Jaron S. K."/>
        </authorList>
    </citation>
    <scope>NUCLEOTIDE SEQUENCE</scope>
</reference>
<accession>A0A8J2LG50</accession>
<evidence type="ECO:0000259" key="2">
    <source>
        <dbReference type="Pfam" id="PF13472"/>
    </source>
</evidence>
<feature type="chain" id="PRO_5035225778" description="SGNH hydrolase-type esterase domain-containing protein" evidence="1">
    <location>
        <begin position="17"/>
        <end position="107"/>
    </location>
</feature>